<comment type="caution">
    <text evidence="1">The sequence shown here is derived from an EMBL/GenBank/DDBJ whole genome shotgun (WGS) entry which is preliminary data.</text>
</comment>
<proteinExistence type="predicted"/>
<protein>
    <submittedName>
        <fullName evidence="1">Uncharacterized protein</fullName>
    </submittedName>
</protein>
<dbReference type="Proteomes" id="UP000664859">
    <property type="component" value="Unassembled WGS sequence"/>
</dbReference>
<organism evidence="1 2">
    <name type="scientific">Tribonema minus</name>
    <dbReference type="NCBI Taxonomy" id="303371"/>
    <lineage>
        <taxon>Eukaryota</taxon>
        <taxon>Sar</taxon>
        <taxon>Stramenopiles</taxon>
        <taxon>Ochrophyta</taxon>
        <taxon>PX clade</taxon>
        <taxon>Xanthophyceae</taxon>
        <taxon>Tribonematales</taxon>
        <taxon>Tribonemataceae</taxon>
        <taxon>Tribonema</taxon>
    </lineage>
</organism>
<accession>A0A835YYF7</accession>
<name>A0A835YYF7_9STRA</name>
<sequence>MCGGIAPDLTPQESLALTRICNVFLVKRASKLLLSCVTPGLHADALCDALRRLANFEDGFESQLNARLNRIGASVFARDDVLFVLSSAQGIAEGSADPFFGDAVRDCFTQTRVDAEALISAGNTWEIEVRAASAETARAINAMLAPAMCESAEAVWSPMVPRDLVSSVARMQPTALLCGAASDLLRGMARAGGETLAEQDLDRFCGIYHDMITHMLPCLRPEAFFAEPIGA</sequence>
<evidence type="ECO:0000313" key="1">
    <source>
        <dbReference type="EMBL" id="KAG5183028.1"/>
    </source>
</evidence>
<gene>
    <name evidence="1" type="ORF">JKP88DRAFT_272996</name>
</gene>
<keyword evidence="2" id="KW-1185">Reference proteome</keyword>
<dbReference type="AlphaFoldDB" id="A0A835YYF7"/>
<reference evidence="1" key="1">
    <citation type="submission" date="2021-02" db="EMBL/GenBank/DDBJ databases">
        <title>First Annotated Genome of the Yellow-green Alga Tribonema minus.</title>
        <authorList>
            <person name="Mahan K.M."/>
        </authorList>
    </citation>
    <scope>NUCLEOTIDE SEQUENCE</scope>
    <source>
        <strain evidence="1">UTEX B ZZ1240</strain>
    </source>
</reference>
<dbReference type="EMBL" id="JAFCMP010000223">
    <property type="protein sequence ID" value="KAG5183028.1"/>
    <property type="molecule type" value="Genomic_DNA"/>
</dbReference>
<evidence type="ECO:0000313" key="2">
    <source>
        <dbReference type="Proteomes" id="UP000664859"/>
    </source>
</evidence>